<gene>
    <name evidence="1" type="ORF">EHS25_007237</name>
</gene>
<reference evidence="1 2" key="1">
    <citation type="submission" date="2018-11" db="EMBL/GenBank/DDBJ databases">
        <title>Genome sequence of Saitozyma podzolica DSM 27192.</title>
        <authorList>
            <person name="Aliyu H."/>
            <person name="Gorte O."/>
            <person name="Ochsenreither K."/>
        </authorList>
    </citation>
    <scope>NUCLEOTIDE SEQUENCE [LARGE SCALE GENOMIC DNA]</scope>
    <source>
        <strain evidence="1 2">DSM 27192</strain>
    </source>
</reference>
<name>A0A427XN02_9TREE</name>
<keyword evidence="2" id="KW-1185">Reference proteome</keyword>
<proteinExistence type="predicted"/>
<dbReference type="OrthoDB" id="10429950at2759"/>
<dbReference type="Proteomes" id="UP000279259">
    <property type="component" value="Unassembled WGS sequence"/>
</dbReference>
<comment type="caution">
    <text evidence="1">The sequence shown here is derived from an EMBL/GenBank/DDBJ whole genome shotgun (WGS) entry which is preliminary data.</text>
</comment>
<dbReference type="AlphaFoldDB" id="A0A427XN02"/>
<accession>A0A427XN02</accession>
<protein>
    <submittedName>
        <fullName evidence="1">Uncharacterized protein</fullName>
    </submittedName>
</protein>
<organism evidence="1 2">
    <name type="scientific">Saitozyma podzolica</name>
    <dbReference type="NCBI Taxonomy" id="1890683"/>
    <lineage>
        <taxon>Eukaryota</taxon>
        <taxon>Fungi</taxon>
        <taxon>Dikarya</taxon>
        <taxon>Basidiomycota</taxon>
        <taxon>Agaricomycotina</taxon>
        <taxon>Tremellomycetes</taxon>
        <taxon>Tremellales</taxon>
        <taxon>Trimorphomycetaceae</taxon>
        <taxon>Saitozyma</taxon>
    </lineage>
</organism>
<evidence type="ECO:0000313" key="2">
    <source>
        <dbReference type="Proteomes" id="UP000279259"/>
    </source>
</evidence>
<dbReference type="EMBL" id="RSCD01000036">
    <property type="protein sequence ID" value="RSH80132.1"/>
    <property type="molecule type" value="Genomic_DNA"/>
</dbReference>
<sequence>MSSAASRSKTEPLVLRSGGLSIFPSFEDVRMVLHDFSGPLEDEYMAYRLQPTRRHDISAFYITCKSENPRSFVKVTRTNEPLSSTSGECSVLDFCRPPWSDKPSSIDLSSSITSPFTDASIMNTFKNLDSQVMDPEANTSPELKKLWSTIMSNRGWVASVITIYRA</sequence>
<evidence type="ECO:0000313" key="1">
    <source>
        <dbReference type="EMBL" id="RSH80132.1"/>
    </source>
</evidence>